<proteinExistence type="predicted"/>
<dbReference type="PIRSF" id="PIRSF036542">
    <property type="entry name" value="SpmA_SpmB"/>
    <property type="match status" value="1"/>
</dbReference>
<keyword evidence="1" id="KW-1133">Transmembrane helix</keyword>
<feature type="transmembrane region" description="Helical" evidence="1">
    <location>
        <begin position="139"/>
        <end position="159"/>
    </location>
</feature>
<dbReference type="Proteomes" id="UP001595548">
    <property type="component" value="Unassembled WGS sequence"/>
</dbReference>
<dbReference type="InterPro" id="IPR011642">
    <property type="entry name" value="Gate_dom"/>
</dbReference>
<protein>
    <submittedName>
        <fullName evidence="3">Nucleoside recognition domain-containing protein</fullName>
    </submittedName>
</protein>
<feature type="transmembrane region" description="Helical" evidence="1">
    <location>
        <begin position="171"/>
        <end position="192"/>
    </location>
</feature>
<comment type="caution">
    <text evidence="3">The sequence shown here is derived from an EMBL/GenBank/DDBJ whole genome shotgun (WGS) entry which is preliminary data.</text>
</comment>
<dbReference type="InterPro" id="IPR011415">
    <property type="entry name" value="SpmA_SpmB"/>
</dbReference>
<dbReference type="RefSeq" id="WP_382414520.1">
    <property type="nucleotide sequence ID" value="NZ_AP031500.1"/>
</dbReference>
<evidence type="ECO:0000313" key="3">
    <source>
        <dbReference type="EMBL" id="MFC3154324.1"/>
    </source>
</evidence>
<feature type="transmembrane region" description="Helical" evidence="1">
    <location>
        <begin position="232"/>
        <end position="251"/>
    </location>
</feature>
<feature type="transmembrane region" description="Helical" evidence="1">
    <location>
        <begin position="46"/>
        <end position="64"/>
    </location>
</feature>
<dbReference type="PANTHER" id="PTHR35793:SF2">
    <property type="entry name" value="INNER MEMBRANE PROTEIN YJIG"/>
    <property type="match status" value="1"/>
</dbReference>
<name>A0ABV7HKC3_9GAMM</name>
<reference evidence="4" key="1">
    <citation type="journal article" date="2019" name="Int. J. Syst. Evol. Microbiol.">
        <title>The Global Catalogue of Microorganisms (GCM) 10K type strain sequencing project: providing services to taxonomists for standard genome sequencing and annotation.</title>
        <authorList>
            <consortium name="The Broad Institute Genomics Platform"/>
            <consortium name="The Broad Institute Genome Sequencing Center for Infectious Disease"/>
            <person name="Wu L."/>
            <person name="Ma J."/>
        </authorList>
    </citation>
    <scope>NUCLEOTIDE SEQUENCE [LARGE SCALE GENOMIC DNA]</scope>
    <source>
        <strain evidence="4">KCTC 52141</strain>
    </source>
</reference>
<keyword evidence="4" id="KW-1185">Reference proteome</keyword>
<feature type="domain" description="Nucleoside transporter/FeoB GTPase Gate" evidence="2">
    <location>
        <begin position="273"/>
        <end position="376"/>
    </location>
</feature>
<dbReference type="Pfam" id="PF07670">
    <property type="entry name" value="Gate"/>
    <property type="match status" value="2"/>
</dbReference>
<sequence>MLNRIWASLIVISLLWGISASLFGYSEIASALVASLFDMAELATKICLGLIGVMCFWLGLMEIANVSGLSEKLARGLAPLFSRLMPEVPRGDKAISSISMNMAANMLGLDNAATPAGIQAMRDLQVHNKTPSLLSNAQILFLVLNTSSVTLIPTTVFVYRAQLGAVAPTDVFLPILLATSCSTLVGLLTVAWLQKLKLWSPVVLAYFIAAAVIVGGLLAASVDEGEIGKRSALVGNLTLLVLIAGLFLYGFKRRVRMYDAFIDGAKNGFSIAIGIIPYLVAMLFALGLLRASGVLEFGLEQLRYAVAFMGGDTRFVDALPTALMKPFSGSGSRALMIETMEVHGADSFAGRLAAVYQGSTETTFYVLAVYCGAVAITRTRYALACGLIADGAGIVAATLLAYCFFG</sequence>
<evidence type="ECO:0000256" key="1">
    <source>
        <dbReference type="SAM" id="Phobius"/>
    </source>
</evidence>
<feature type="transmembrane region" description="Helical" evidence="1">
    <location>
        <begin position="6"/>
        <end position="25"/>
    </location>
</feature>
<dbReference type="PANTHER" id="PTHR35793">
    <property type="entry name" value="INNER MEMBRANE PROTEIN YJIG"/>
    <property type="match status" value="1"/>
</dbReference>
<feature type="transmembrane region" description="Helical" evidence="1">
    <location>
        <begin position="381"/>
        <end position="405"/>
    </location>
</feature>
<keyword evidence="1" id="KW-0812">Transmembrane</keyword>
<dbReference type="EMBL" id="JBHRTL010000004">
    <property type="protein sequence ID" value="MFC3154324.1"/>
    <property type="molecule type" value="Genomic_DNA"/>
</dbReference>
<feature type="domain" description="Nucleoside transporter/FeoB GTPase Gate" evidence="2">
    <location>
        <begin position="48"/>
        <end position="156"/>
    </location>
</feature>
<evidence type="ECO:0000259" key="2">
    <source>
        <dbReference type="Pfam" id="PF07670"/>
    </source>
</evidence>
<feature type="transmembrane region" description="Helical" evidence="1">
    <location>
        <begin position="271"/>
        <end position="289"/>
    </location>
</feature>
<organism evidence="3 4">
    <name type="scientific">Gilvimarinus japonicus</name>
    <dbReference type="NCBI Taxonomy" id="1796469"/>
    <lineage>
        <taxon>Bacteria</taxon>
        <taxon>Pseudomonadati</taxon>
        <taxon>Pseudomonadota</taxon>
        <taxon>Gammaproteobacteria</taxon>
        <taxon>Cellvibrionales</taxon>
        <taxon>Cellvibrionaceae</taxon>
        <taxon>Gilvimarinus</taxon>
    </lineage>
</organism>
<dbReference type="InterPro" id="IPR052549">
    <property type="entry name" value="SpmB"/>
</dbReference>
<evidence type="ECO:0000313" key="4">
    <source>
        <dbReference type="Proteomes" id="UP001595548"/>
    </source>
</evidence>
<feature type="transmembrane region" description="Helical" evidence="1">
    <location>
        <begin position="198"/>
        <end position="220"/>
    </location>
</feature>
<gene>
    <name evidence="3" type="ORF">ACFOEB_03845</name>
</gene>
<accession>A0ABV7HKC3</accession>
<keyword evidence="1" id="KW-0472">Membrane</keyword>